<accession>A0ABU9MUX0</accession>
<evidence type="ECO:0000256" key="1">
    <source>
        <dbReference type="SAM" id="Phobius"/>
    </source>
</evidence>
<protein>
    <recommendedName>
        <fullName evidence="4">MSHA biogenesis protein MshJ</fullName>
    </recommendedName>
</protein>
<organism evidence="2 3">
    <name type="scientific">Pseudoalteromonas qingdaonensis</name>
    <dbReference type="NCBI Taxonomy" id="3131913"/>
    <lineage>
        <taxon>Bacteria</taxon>
        <taxon>Pseudomonadati</taxon>
        <taxon>Pseudomonadota</taxon>
        <taxon>Gammaproteobacteria</taxon>
        <taxon>Alteromonadales</taxon>
        <taxon>Pseudoalteromonadaceae</taxon>
        <taxon>Pseudoalteromonas</taxon>
    </lineage>
</organism>
<sequence length="219" mass="24537">MSLWQDAQQRFSELQQREKVLVLAVSLFCICYLSIWFLILPMTAKQADFKRQINGLEASVAAAKMQQQALQQALTIDYKAQVQEKIKAQQGLVTKLDLQLQQLSRGFVAADKMPQVLADILAGQPGLQLIEFKVTGMQAVMPQAATEAAEPVKNVLYKHGMELKISGDYFGTRAYLQRLEQAPLQVLITGFHYRVTDYPMGELTLNLATVSANETFIIL</sequence>
<keyword evidence="1" id="KW-0472">Membrane</keyword>
<keyword evidence="1" id="KW-1133">Transmembrane helix</keyword>
<feature type="transmembrane region" description="Helical" evidence="1">
    <location>
        <begin position="20"/>
        <end position="40"/>
    </location>
</feature>
<evidence type="ECO:0008006" key="4">
    <source>
        <dbReference type="Google" id="ProtNLM"/>
    </source>
</evidence>
<keyword evidence="3" id="KW-1185">Reference proteome</keyword>
<evidence type="ECO:0000313" key="3">
    <source>
        <dbReference type="Proteomes" id="UP001447008"/>
    </source>
</evidence>
<dbReference type="Proteomes" id="UP001447008">
    <property type="component" value="Unassembled WGS sequence"/>
</dbReference>
<dbReference type="RefSeq" id="WP_342677429.1">
    <property type="nucleotide sequence ID" value="NZ_JBCGCU010000005.1"/>
</dbReference>
<proteinExistence type="predicted"/>
<dbReference type="EMBL" id="JBCGCU010000005">
    <property type="protein sequence ID" value="MEM0515082.1"/>
    <property type="molecule type" value="Genomic_DNA"/>
</dbReference>
<name>A0ABU9MUX0_9GAMM</name>
<reference evidence="2 3" key="1">
    <citation type="submission" date="2024-03" db="EMBL/GenBank/DDBJ databases">
        <title>Pseudoalteromonas qingdaonensis sp. nov., isolated from the intestines of marine benthic organisms.</title>
        <authorList>
            <person name="Lin X."/>
            <person name="Fang S."/>
            <person name="Hu X."/>
        </authorList>
    </citation>
    <scope>NUCLEOTIDE SEQUENCE [LARGE SCALE GENOMIC DNA]</scope>
    <source>
        <strain evidence="2 3">YIC-827</strain>
    </source>
</reference>
<evidence type="ECO:0000313" key="2">
    <source>
        <dbReference type="EMBL" id="MEM0515082.1"/>
    </source>
</evidence>
<keyword evidence="1" id="KW-0812">Transmembrane</keyword>
<comment type="caution">
    <text evidence="2">The sequence shown here is derived from an EMBL/GenBank/DDBJ whole genome shotgun (WGS) entry which is preliminary data.</text>
</comment>
<gene>
    <name evidence="2" type="ORF">WCN91_06525</name>
</gene>